<dbReference type="EMBL" id="BANB01000659">
    <property type="protein sequence ID" value="GAN78163.1"/>
    <property type="molecule type" value="Genomic_DNA"/>
</dbReference>
<gene>
    <name evidence="1" type="ORF">Asru_0660_05</name>
</gene>
<accession>A0A0D6PAE2</accession>
<evidence type="ECO:0000313" key="2">
    <source>
        <dbReference type="Proteomes" id="UP000032680"/>
    </source>
</evidence>
<organism evidence="1 2">
    <name type="scientific">Acidisphaera rubrifaciens HS-AP3</name>
    <dbReference type="NCBI Taxonomy" id="1231350"/>
    <lineage>
        <taxon>Bacteria</taxon>
        <taxon>Pseudomonadati</taxon>
        <taxon>Pseudomonadota</taxon>
        <taxon>Alphaproteobacteria</taxon>
        <taxon>Acetobacterales</taxon>
        <taxon>Acetobacteraceae</taxon>
        <taxon>Acidisphaera</taxon>
    </lineage>
</organism>
<protein>
    <submittedName>
        <fullName evidence="1">Uncharacterized protein</fullName>
    </submittedName>
</protein>
<evidence type="ECO:0000313" key="1">
    <source>
        <dbReference type="EMBL" id="GAN78163.1"/>
    </source>
</evidence>
<dbReference type="Proteomes" id="UP000032680">
    <property type="component" value="Unassembled WGS sequence"/>
</dbReference>
<proteinExistence type="predicted"/>
<dbReference type="OrthoDB" id="670612at2"/>
<dbReference type="AlphaFoldDB" id="A0A0D6PAE2"/>
<keyword evidence="2" id="KW-1185">Reference proteome</keyword>
<name>A0A0D6PAE2_9PROT</name>
<dbReference type="RefSeq" id="WP_048862610.1">
    <property type="nucleotide sequence ID" value="NZ_BANB01000659.1"/>
</dbReference>
<reference evidence="1 2" key="1">
    <citation type="submission" date="2012-11" db="EMBL/GenBank/DDBJ databases">
        <title>Whole genome sequence of Acidisphaera rubrifaciens HS-AP3.</title>
        <authorList>
            <person name="Azuma Y."/>
            <person name="Higashiura N."/>
            <person name="Hirakawa H."/>
            <person name="Matsushita K."/>
        </authorList>
    </citation>
    <scope>NUCLEOTIDE SEQUENCE [LARGE SCALE GENOMIC DNA]</scope>
    <source>
        <strain evidence="1 2">HS-AP3</strain>
    </source>
</reference>
<comment type="caution">
    <text evidence="1">The sequence shown here is derived from an EMBL/GenBank/DDBJ whole genome shotgun (WGS) entry which is preliminary data.</text>
</comment>
<sequence length="153" mass="16039">MLDGRWTYRAYRDVERLIDADAGAALGLIFGEGVFELRQAADGRVGGALGMAAGHALRIAGAARATAEGDTFSLLGTGLDGTATAGWRYAYRGIAGHRWPDAVDQVPSLLGTVIRLAAHGPDAPAGVTASFIAVRHGDHPPPRTLRPRSSLLR</sequence>